<dbReference type="Pfam" id="PF02875">
    <property type="entry name" value="Mur_ligase_C"/>
    <property type="match status" value="1"/>
</dbReference>
<dbReference type="PIRSF" id="PIRSF001563">
    <property type="entry name" value="Folylpolyglu_synth"/>
    <property type="match status" value="1"/>
</dbReference>
<dbReference type="PROSITE" id="PS01012">
    <property type="entry name" value="FOLYLPOLYGLU_SYNT_2"/>
    <property type="match status" value="1"/>
</dbReference>
<dbReference type="InterPro" id="IPR018109">
    <property type="entry name" value="Folylpolyglutamate_synth_CS"/>
</dbReference>
<dbReference type="InterPro" id="IPR001645">
    <property type="entry name" value="Folylpolyglutamate_synth"/>
</dbReference>
<keyword evidence="5 10" id="KW-0547">Nucleotide-binding</keyword>
<dbReference type="NCBIfam" id="TIGR01499">
    <property type="entry name" value="folC"/>
    <property type="match status" value="1"/>
</dbReference>
<reference evidence="13 14" key="1">
    <citation type="journal article" date="2015" name="Genome Announc.">
        <title>Expanding the biotechnology potential of lactobacilli through comparative genomics of 213 strains and associated genera.</title>
        <authorList>
            <person name="Sun Z."/>
            <person name="Harris H.M."/>
            <person name="McCann A."/>
            <person name="Guo C."/>
            <person name="Argimon S."/>
            <person name="Zhang W."/>
            <person name="Yang X."/>
            <person name="Jeffery I.B."/>
            <person name="Cooney J.C."/>
            <person name="Kagawa T.F."/>
            <person name="Liu W."/>
            <person name="Song Y."/>
            <person name="Salvetti E."/>
            <person name="Wrobel A."/>
            <person name="Rasinkangas P."/>
            <person name="Parkhill J."/>
            <person name="Rea M.C."/>
            <person name="O'Sullivan O."/>
            <person name="Ritari J."/>
            <person name="Douillard F.P."/>
            <person name="Paul Ross R."/>
            <person name="Yang R."/>
            <person name="Briner A.E."/>
            <person name="Felis G.E."/>
            <person name="de Vos W.M."/>
            <person name="Barrangou R."/>
            <person name="Klaenhammer T.R."/>
            <person name="Caufield P.W."/>
            <person name="Cui Y."/>
            <person name="Zhang H."/>
            <person name="O'Toole P.W."/>
        </authorList>
    </citation>
    <scope>NUCLEOTIDE SEQUENCE [LARGE SCALE GENOMIC DNA]</scope>
    <source>
        <strain evidence="13 14">DSM 19907</strain>
    </source>
</reference>
<comment type="similarity">
    <text evidence="1 10">Belongs to the folylpolyglutamate synthase family.</text>
</comment>
<protein>
    <recommendedName>
        <fullName evidence="2">tetrahydrofolate synthase</fullName>
        <ecNumber evidence="2">6.3.2.17</ecNumber>
    </recommendedName>
    <alternativeName>
        <fullName evidence="8">Tetrahydrofolylpolyglutamate synthase</fullName>
    </alternativeName>
</protein>
<evidence type="ECO:0000313" key="14">
    <source>
        <dbReference type="Proteomes" id="UP000051977"/>
    </source>
</evidence>
<dbReference type="EC" id="6.3.2.17" evidence="2"/>
<accession>A0ABR5PCD6</accession>
<dbReference type="InterPro" id="IPR036565">
    <property type="entry name" value="Mur-like_cat_sf"/>
</dbReference>
<keyword evidence="14" id="KW-1185">Reference proteome</keyword>
<evidence type="ECO:0000256" key="9">
    <source>
        <dbReference type="ARBA" id="ARBA00047493"/>
    </source>
</evidence>
<dbReference type="EMBL" id="AZEI01000076">
    <property type="protein sequence ID" value="KRL16074.1"/>
    <property type="molecule type" value="Genomic_DNA"/>
</dbReference>
<evidence type="ECO:0000259" key="11">
    <source>
        <dbReference type="Pfam" id="PF02875"/>
    </source>
</evidence>
<dbReference type="SUPFAM" id="SSF53623">
    <property type="entry name" value="MurD-like peptide ligases, catalytic domain"/>
    <property type="match status" value="1"/>
</dbReference>
<keyword evidence="7" id="KW-0460">Magnesium</keyword>
<dbReference type="PROSITE" id="PS01011">
    <property type="entry name" value="FOLYLPOLYGLU_SYNT_1"/>
    <property type="match status" value="1"/>
</dbReference>
<comment type="catalytic activity">
    <reaction evidence="9">
        <text>(6S)-5,6,7,8-tetrahydrofolyl-(gamma-L-Glu)(n) + L-glutamate + ATP = (6S)-5,6,7,8-tetrahydrofolyl-(gamma-L-Glu)(n+1) + ADP + phosphate + H(+)</text>
        <dbReference type="Rhea" id="RHEA:10580"/>
        <dbReference type="Rhea" id="RHEA-COMP:14738"/>
        <dbReference type="Rhea" id="RHEA-COMP:14740"/>
        <dbReference type="ChEBI" id="CHEBI:15378"/>
        <dbReference type="ChEBI" id="CHEBI:29985"/>
        <dbReference type="ChEBI" id="CHEBI:30616"/>
        <dbReference type="ChEBI" id="CHEBI:43474"/>
        <dbReference type="ChEBI" id="CHEBI:141005"/>
        <dbReference type="ChEBI" id="CHEBI:456216"/>
        <dbReference type="EC" id="6.3.2.17"/>
    </reaction>
</comment>
<feature type="domain" description="Mur ligase central" evidence="12">
    <location>
        <begin position="58"/>
        <end position="285"/>
    </location>
</feature>
<evidence type="ECO:0000313" key="13">
    <source>
        <dbReference type="EMBL" id="KRL16074.1"/>
    </source>
</evidence>
<name>A0ABR5PCD6_9LACO</name>
<evidence type="ECO:0000256" key="7">
    <source>
        <dbReference type="ARBA" id="ARBA00022842"/>
    </source>
</evidence>
<dbReference type="Pfam" id="PF08245">
    <property type="entry name" value="Mur_ligase_M"/>
    <property type="match status" value="1"/>
</dbReference>
<sequence>MVLHQPRFEEKSMINTYERALKFIHGRSKFKKIPTLKRMRTFLDELGSPDKQVNAIHVAGTNGKGSTVAFLRNILQADGNVVGTFTSPFLVKFNERISVNGIPLPDAEILRLVQKIYPTVQKLDQTLPEGGPTEFEIITAMMFSYFAEGHADVVIVEVGLGGLYDSTNVIVPKVSAIVTIGWDHMHILGDTLPKIAYQKAGIIKPGIPVVVGRIDPEPLKVIKDVAQKKKSPISILGDDFKVAALKEHDWLQSFSFTSGKYRFAKLSTTLIGDYQADNAAVAIQAYLDYQEVMDQAVSESSIIDGIRNTQWAGRFERVSTDPTIVLDGAHNISAVDEIVKLLQNDFADHKVYILMGILADKQADKMVRKMATFENAEIILTHFAGPGKRQAADPEALEQKVGQTPDDILTIADWQQAIETIKPKLNADDILLITGSLYFISDVRKYLKLNSK</sequence>
<dbReference type="Gene3D" id="3.90.190.20">
    <property type="entry name" value="Mur ligase, C-terminal domain"/>
    <property type="match status" value="1"/>
</dbReference>
<keyword evidence="3 10" id="KW-0436">Ligase</keyword>
<dbReference type="PANTHER" id="PTHR11136">
    <property type="entry name" value="FOLYLPOLYGLUTAMATE SYNTHASE-RELATED"/>
    <property type="match status" value="1"/>
</dbReference>
<dbReference type="InterPro" id="IPR036615">
    <property type="entry name" value="Mur_ligase_C_dom_sf"/>
</dbReference>
<proteinExistence type="inferred from homology"/>
<evidence type="ECO:0000256" key="4">
    <source>
        <dbReference type="ARBA" id="ARBA00022723"/>
    </source>
</evidence>
<organism evidence="13 14">
    <name type="scientific">Lentilactobacillus rapi DSM 19907 = JCM 15042</name>
    <dbReference type="NCBI Taxonomy" id="1423795"/>
    <lineage>
        <taxon>Bacteria</taxon>
        <taxon>Bacillati</taxon>
        <taxon>Bacillota</taxon>
        <taxon>Bacilli</taxon>
        <taxon>Lactobacillales</taxon>
        <taxon>Lactobacillaceae</taxon>
        <taxon>Lentilactobacillus</taxon>
    </lineage>
</organism>
<evidence type="ECO:0000256" key="10">
    <source>
        <dbReference type="PIRNR" id="PIRNR001563"/>
    </source>
</evidence>
<comment type="caution">
    <text evidence="13">The sequence shown here is derived from an EMBL/GenBank/DDBJ whole genome shotgun (WGS) entry which is preliminary data.</text>
</comment>
<evidence type="ECO:0000256" key="2">
    <source>
        <dbReference type="ARBA" id="ARBA00013025"/>
    </source>
</evidence>
<evidence type="ECO:0000259" key="12">
    <source>
        <dbReference type="Pfam" id="PF08245"/>
    </source>
</evidence>
<keyword evidence="6 10" id="KW-0067">ATP-binding</keyword>
<dbReference type="InterPro" id="IPR013221">
    <property type="entry name" value="Mur_ligase_cen"/>
</dbReference>
<dbReference type="PANTHER" id="PTHR11136:SF0">
    <property type="entry name" value="DIHYDROFOLATE SYNTHETASE-RELATED"/>
    <property type="match status" value="1"/>
</dbReference>
<dbReference type="Proteomes" id="UP000051977">
    <property type="component" value="Unassembled WGS sequence"/>
</dbReference>
<gene>
    <name evidence="13" type="ORF">FD12_GL000546</name>
</gene>
<keyword evidence="4" id="KW-0479">Metal-binding</keyword>
<evidence type="ECO:0000256" key="5">
    <source>
        <dbReference type="ARBA" id="ARBA00022741"/>
    </source>
</evidence>
<dbReference type="InterPro" id="IPR004101">
    <property type="entry name" value="Mur_ligase_C"/>
</dbReference>
<evidence type="ECO:0000256" key="1">
    <source>
        <dbReference type="ARBA" id="ARBA00008276"/>
    </source>
</evidence>
<evidence type="ECO:0000256" key="6">
    <source>
        <dbReference type="ARBA" id="ARBA00022840"/>
    </source>
</evidence>
<feature type="domain" description="Mur ligase C-terminal" evidence="11">
    <location>
        <begin position="313"/>
        <end position="436"/>
    </location>
</feature>
<dbReference type="SUPFAM" id="SSF53244">
    <property type="entry name" value="MurD-like peptide ligases, peptide-binding domain"/>
    <property type="match status" value="1"/>
</dbReference>
<dbReference type="Gene3D" id="3.40.1190.10">
    <property type="entry name" value="Mur-like, catalytic domain"/>
    <property type="match status" value="1"/>
</dbReference>
<evidence type="ECO:0000256" key="8">
    <source>
        <dbReference type="ARBA" id="ARBA00030592"/>
    </source>
</evidence>
<evidence type="ECO:0000256" key="3">
    <source>
        <dbReference type="ARBA" id="ARBA00022598"/>
    </source>
</evidence>